<keyword evidence="5 9" id="KW-0812">Transmembrane</keyword>
<dbReference type="Pfam" id="PF04066">
    <property type="entry name" value="MrpF_PhaF"/>
    <property type="match status" value="1"/>
</dbReference>
<gene>
    <name evidence="10" type="ORF">OMQ_00313</name>
</gene>
<dbReference type="InterPro" id="IPR007208">
    <property type="entry name" value="MrpF/PhaF-like"/>
</dbReference>
<dbReference type="GO" id="GO:0015385">
    <property type="term" value="F:sodium:proton antiporter activity"/>
    <property type="evidence" value="ECO:0007669"/>
    <property type="project" value="TreeGrafter"/>
</dbReference>
<dbReference type="NCBIfam" id="NF009248">
    <property type="entry name" value="PRK12600.1"/>
    <property type="match status" value="1"/>
</dbReference>
<keyword evidence="8" id="KW-0050">Antiport</keyword>
<evidence type="ECO:0000256" key="4">
    <source>
        <dbReference type="ARBA" id="ARBA00022475"/>
    </source>
</evidence>
<keyword evidence="3 8" id="KW-0813">Transport</keyword>
<evidence type="ECO:0000256" key="2">
    <source>
        <dbReference type="ARBA" id="ARBA00009212"/>
    </source>
</evidence>
<dbReference type="EMBL" id="AHYT01000001">
    <property type="protein sequence ID" value="EOT30609.1"/>
    <property type="molecule type" value="Genomic_DNA"/>
</dbReference>
<dbReference type="STRING" id="41997.RV16_GL000502"/>
<evidence type="ECO:0000313" key="11">
    <source>
        <dbReference type="Proteomes" id="UP000014136"/>
    </source>
</evidence>
<name>S0JCK6_9ENTE</name>
<dbReference type="OrthoDB" id="9799958at2"/>
<dbReference type="GO" id="GO:0005886">
    <property type="term" value="C:plasma membrane"/>
    <property type="evidence" value="ECO:0007669"/>
    <property type="project" value="UniProtKB-SubCell"/>
</dbReference>
<dbReference type="PIRSF" id="PIRSF028784">
    <property type="entry name" value="MrpF"/>
    <property type="match status" value="1"/>
</dbReference>
<evidence type="ECO:0000256" key="6">
    <source>
        <dbReference type="ARBA" id="ARBA00022989"/>
    </source>
</evidence>
<dbReference type="PANTHER" id="PTHR34702">
    <property type="entry name" value="NA(+)/H(+) ANTIPORTER SUBUNIT F1"/>
    <property type="match status" value="1"/>
</dbReference>
<keyword evidence="8" id="KW-0406">Ion transport</keyword>
<evidence type="ECO:0000256" key="5">
    <source>
        <dbReference type="ARBA" id="ARBA00022692"/>
    </source>
</evidence>
<dbReference type="RefSeq" id="WP_016174124.1">
    <property type="nucleotide sequence ID" value="NZ_KE136389.1"/>
</dbReference>
<dbReference type="AlphaFoldDB" id="S0JCK6"/>
<evidence type="ECO:0000256" key="9">
    <source>
        <dbReference type="SAM" id="Phobius"/>
    </source>
</evidence>
<comment type="caution">
    <text evidence="10">The sequence shown here is derived from an EMBL/GenBank/DDBJ whole genome shotgun (WGS) entry which is preliminary data.</text>
</comment>
<evidence type="ECO:0000313" key="10">
    <source>
        <dbReference type="EMBL" id="EOT30609.1"/>
    </source>
</evidence>
<feature type="transmembrane region" description="Helical" evidence="9">
    <location>
        <begin position="6"/>
        <end position="26"/>
    </location>
</feature>
<keyword evidence="11" id="KW-1185">Reference proteome</keyword>
<evidence type="ECO:0000256" key="1">
    <source>
        <dbReference type="ARBA" id="ARBA00004651"/>
    </source>
</evidence>
<keyword evidence="7 8" id="KW-0472">Membrane</keyword>
<feature type="transmembrane region" description="Helical" evidence="9">
    <location>
        <begin position="60"/>
        <end position="82"/>
    </location>
</feature>
<dbReference type="eggNOG" id="COG2212">
    <property type="taxonomic scope" value="Bacteria"/>
</dbReference>
<keyword evidence="4 8" id="KW-1003">Cell membrane</keyword>
<feature type="transmembrane region" description="Helical" evidence="9">
    <location>
        <begin position="35"/>
        <end position="54"/>
    </location>
</feature>
<evidence type="ECO:0000256" key="7">
    <source>
        <dbReference type="ARBA" id="ARBA00023136"/>
    </source>
</evidence>
<evidence type="ECO:0000256" key="8">
    <source>
        <dbReference type="PIRNR" id="PIRNR028784"/>
    </source>
</evidence>
<evidence type="ECO:0008006" key="12">
    <source>
        <dbReference type="Google" id="ProtNLM"/>
    </source>
</evidence>
<keyword evidence="6 9" id="KW-1133">Transmembrane helix</keyword>
<dbReference type="Proteomes" id="UP000014136">
    <property type="component" value="Unassembled WGS sequence"/>
</dbReference>
<comment type="similarity">
    <text evidence="2 8">Belongs to the CPA3 antiporters (TC 2.A.63) subunit F family.</text>
</comment>
<dbReference type="PANTHER" id="PTHR34702:SF1">
    <property type="entry name" value="NA(+)_H(+) ANTIPORTER SUBUNIT F"/>
    <property type="match status" value="1"/>
</dbReference>
<organism evidence="10 11">
    <name type="scientific">Enterococcus saccharolyticus subsp. saccharolyticus ATCC 43076</name>
    <dbReference type="NCBI Taxonomy" id="1139996"/>
    <lineage>
        <taxon>Bacteria</taxon>
        <taxon>Bacillati</taxon>
        <taxon>Bacillota</taxon>
        <taxon>Bacilli</taxon>
        <taxon>Lactobacillales</taxon>
        <taxon>Enterococcaceae</taxon>
        <taxon>Enterococcus</taxon>
    </lineage>
</organism>
<comment type="subcellular location">
    <subcellularLocation>
        <location evidence="1 8">Cell membrane</location>
        <topology evidence="1 8">Multi-pass membrane protein</topology>
    </subcellularLocation>
</comment>
<proteinExistence type="inferred from homology"/>
<dbReference type="HOGENOM" id="CLU_125825_1_3_9"/>
<protein>
    <recommendedName>
        <fullName evidence="12">Monovalent cation/H+ antiporter subunit F</fullName>
    </recommendedName>
</protein>
<evidence type="ECO:0000256" key="3">
    <source>
        <dbReference type="ARBA" id="ARBA00022448"/>
    </source>
</evidence>
<reference evidence="10 11" key="1">
    <citation type="submission" date="2013-03" db="EMBL/GenBank/DDBJ databases">
        <title>The Genome Sequence of Enterococcus saccharolyticus ATCC_43076 (Illumina only assembly).</title>
        <authorList>
            <consortium name="The Broad Institute Genomics Platform"/>
            <consortium name="The Broad Institute Genome Sequencing Center for Infectious Disease"/>
            <person name="Earl A."/>
            <person name="Russ C."/>
            <person name="Gilmore M."/>
            <person name="Surin D."/>
            <person name="Walker B."/>
            <person name="Young S."/>
            <person name="Zeng Q."/>
            <person name="Gargeya S."/>
            <person name="Fitzgerald M."/>
            <person name="Haas B."/>
            <person name="Abouelleil A."/>
            <person name="Allen A.W."/>
            <person name="Alvarado L."/>
            <person name="Arachchi H.M."/>
            <person name="Berlin A.M."/>
            <person name="Chapman S.B."/>
            <person name="Gainer-Dewar J."/>
            <person name="Goldberg J."/>
            <person name="Griggs A."/>
            <person name="Gujja S."/>
            <person name="Hansen M."/>
            <person name="Howarth C."/>
            <person name="Imamovic A."/>
            <person name="Ireland A."/>
            <person name="Larimer J."/>
            <person name="McCowan C."/>
            <person name="Murphy C."/>
            <person name="Pearson M."/>
            <person name="Poon T.W."/>
            <person name="Priest M."/>
            <person name="Roberts A."/>
            <person name="Saif S."/>
            <person name="Shea T."/>
            <person name="Sisk P."/>
            <person name="Sykes S."/>
            <person name="Wortman J."/>
            <person name="Nusbaum C."/>
            <person name="Birren B."/>
        </authorList>
    </citation>
    <scope>NUCLEOTIDE SEQUENCE [LARGE SCALE GENOMIC DNA]</scope>
    <source>
        <strain evidence="10 11">ATCC 43076</strain>
    </source>
</reference>
<sequence length="91" mass="9984">MFQLFLYFSLIVLAGALVIFSIRIFFGPSTSDRILGLDSFGITLIGFIGIVMILQDTLAYADVILVLSILSFVGTVALSKFIERGAVFDRD</sequence>
<accession>S0JCK6</accession>
<dbReference type="PATRIC" id="fig|1139996.3.peg.306"/>